<keyword evidence="1" id="KW-1133">Transmembrane helix</keyword>
<dbReference type="Proteomes" id="UP000187209">
    <property type="component" value="Unassembled WGS sequence"/>
</dbReference>
<dbReference type="Pfam" id="PF14770">
    <property type="entry name" value="TMEM18"/>
    <property type="match status" value="1"/>
</dbReference>
<evidence type="ECO:0000256" key="1">
    <source>
        <dbReference type="SAM" id="Phobius"/>
    </source>
</evidence>
<keyword evidence="1" id="KW-0472">Membrane</keyword>
<gene>
    <name evidence="2" type="ORF">SteCoe_27978</name>
</gene>
<dbReference type="EMBL" id="MPUH01000828">
    <property type="protein sequence ID" value="OMJ73351.1"/>
    <property type="molecule type" value="Genomic_DNA"/>
</dbReference>
<dbReference type="AlphaFoldDB" id="A0A1R2B986"/>
<keyword evidence="3" id="KW-1185">Reference proteome</keyword>
<name>A0A1R2B986_9CILI</name>
<comment type="caution">
    <text evidence="2">The sequence shown here is derived from an EMBL/GenBank/DDBJ whole genome shotgun (WGS) entry which is preliminary data.</text>
</comment>
<evidence type="ECO:0000313" key="2">
    <source>
        <dbReference type="EMBL" id="OMJ73351.1"/>
    </source>
</evidence>
<keyword evidence="1" id="KW-0812">Transmembrane</keyword>
<organism evidence="2 3">
    <name type="scientific">Stentor coeruleus</name>
    <dbReference type="NCBI Taxonomy" id="5963"/>
    <lineage>
        <taxon>Eukaryota</taxon>
        <taxon>Sar</taxon>
        <taxon>Alveolata</taxon>
        <taxon>Ciliophora</taxon>
        <taxon>Postciliodesmatophora</taxon>
        <taxon>Heterotrichea</taxon>
        <taxon>Heterotrichida</taxon>
        <taxon>Stentoridae</taxon>
        <taxon>Stentor</taxon>
    </lineage>
</organism>
<feature type="transmembrane region" description="Helical" evidence="1">
    <location>
        <begin position="91"/>
        <end position="112"/>
    </location>
</feature>
<evidence type="ECO:0000313" key="3">
    <source>
        <dbReference type="Proteomes" id="UP000187209"/>
    </source>
</evidence>
<feature type="transmembrane region" description="Helical" evidence="1">
    <location>
        <begin position="53"/>
        <end position="71"/>
    </location>
</feature>
<dbReference type="OrthoDB" id="411535at2759"/>
<accession>A0A1R2B986</accession>
<sequence>MPKLAFPEPEGLKENLEAFFTAVKITEPLCLGIISFNVIVFLLIVFTRTWHKLQIVIFVSLLTMCYFLESFNKYLEKNWKIYATQNYFDSSGLFICIMIGFPALFNCVVIMINSFRNTWSLVSNLAKERLKEKQKKKD</sequence>
<reference evidence="2 3" key="1">
    <citation type="submission" date="2016-11" db="EMBL/GenBank/DDBJ databases">
        <title>The macronuclear genome of Stentor coeruleus: a giant cell with tiny introns.</title>
        <authorList>
            <person name="Slabodnick M."/>
            <person name="Ruby J.G."/>
            <person name="Reiff S.B."/>
            <person name="Swart E.C."/>
            <person name="Gosai S."/>
            <person name="Prabakaran S."/>
            <person name="Witkowska E."/>
            <person name="Larue G.E."/>
            <person name="Fisher S."/>
            <person name="Freeman R.M."/>
            <person name="Gunawardena J."/>
            <person name="Chu W."/>
            <person name="Stover N.A."/>
            <person name="Gregory B.D."/>
            <person name="Nowacki M."/>
            <person name="Derisi J."/>
            <person name="Roy S.W."/>
            <person name="Marshall W.F."/>
            <person name="Sood P."/>
        </authorList>
    </citation>
    <scope>NUCLEOTIDE SEQUENCE [LARGE SCALE GENOMIC DNA]</scope>
    <source>
        <strain evidence="2">WM001</strain>
    </source>
</reference>
<dbReference type="InterPro" id="IPR026721">
    <property type="entry name" value="TMEM18"/>
</dbReference>
<protein>
    <submittedName>
        <fullName evidence="2">Uncharacterized protein</fullName>
    </submittedName>
</protein>
<feature type="transmembrane region" description="Helical" evidence="1">
    <location>
        <begin position="25"/>
        <end position="46"/>
    </location>
</feature>
<proteinExistence type="predicted"/>